<evidence type="ECO:0000313" key="2">
    <source>
        <dbReference type="Proteomes" id="UP000193685"/>
    </source>
</evidence>
<evidence type="ECO:0000313" key="1">
    <source>
        <dbReference type="EMBL" id="ORY79083.1"/>
    </source>
</evidence>
<dbReference type="Proteomes" id="UP000193685">
    <property type="component" value="Unassembled WGS sequence"/>
</dbReference>
<proteinExistence type="predicted"/>
<organism evidence="1 2">
    <name type="scientific">Protomyces lactucae-debilis</name>
    <dbReference type="NCBI Taxonomy" id="2754530"/>
    <lineage>
        <taxon>Eukaryota</taxon>
        <taxon>Fungi</taxon>
        <taxon>Dikarya</taxon>
        <taxon>Ascomycota</taxon>
        <taxon>Taphrinomycotina</taxon>
        <taxon>Taphrinomycetes</taxon>
        <taxon>Taphrinales</taxon>
        <taxon>Protomycetaceae</taxon>
        <taxon>Protomyces</taxon>
    </lineage>
</organism>
<keyword evidence="2" id="KW-1185">Reference proteome</keyword>
<comment type="caution">
    <text evidence="1">The sequence shown here is derived from an EMBL/GenBank/DDBJ whole genome shotgun (WGS) entry which is preliminary data.</text>
</comment>
<protein>
    <submittedName>
        <fullName evidence="1">Uncharacterized protein</fullName>
    </submittedName>
</protein>
<dbReference type="EMBL" id="MCFI01000016">
    <property type="protein sequence ID" value="ORY79083.1"/>
    <property type="molecule type" value="Genomic_DNA"/>
</dbReference>
<accession>A0A1Y2F5E8</accession>
<gene>
    <name evidence="1" type="ORF">BCR37DRAFT_103986</name>
</gene>
<reference evidence="1 2" key="1">
    <citation type="submission" date="2016-07" db="EMBL/GenBank/DDBJ databases">
        <title>Pervasive Adenine N6-methylation of Active Genes in Fungi.</title>
        <authorList>
            <consortium name="DOE Joint Genome Institute"/>
            <person name="Mondo S.J."/>
            <person name="Dannebaum R.O."/>
            <person name="Kuo R.C."/>
            <person name="Labutti K."/>
            <person name="Haridas S."/>
            <person name="Kuo A."/>
            <person name="Salamov A."/>
            <person name="Ahrendt S.R."/>
            <person name="Lipzen A."/>
            <person name="Sullivan W."/>
            <person name="Andreopoulos W.B."/>
            <person name="Clum A."/>
            <person name="Lindquist E."/>
            <person name="Daum C."/>
            <person name="Ramamoorthy G.K."/>
            <person name="Gryganskyi A."/>
            <person name="Culley D."/>
            <person name="Magnuson J.K."/>
            <person name="James T.Y."/>
            <person name="O'Malley M.A."/>
            <person name="Stajich J.E."/>
            <person name="Spatafora J.W."/>
            <person name="Visel A."/>
            <person name="Grigoriev I.V."/>
        </authorList>
    </citation>
    <scope>NUCLEOTIDE SEQUENCE [LARGE SCALE GENOMIC DNA]</scope>
    <source>
        <strain evidence="1 2">12-1054</strain>
    </source>
</reference>
<dbReference type="AlphaFoldDB" id="A0A1Y2F5E8"/>
<name>A0A1Y2F5E8_PROLT</name>
<dbReference type="GeneID" id="63782468"/>
<dbReference type="RefSeq" id="XP_040723715.1">
    <property type="nucleotide sequence ID" value="XM_040865869.1"/>
</dbReference>
<sequence length="167" mass="19177">MDVCEHPGHPCNRPRTLYTCSCNINVDWLKVYHKPRCNLANMHNRILSLLQAVVGRNAAMIVQKDIRSPPQVLRQFTCAEKIGQCHSCTPSIKKDWQPCFLDPPNQACVEQEALESLLCYPFPWMSTNERMALSDVAMYRHLVLAFGKEVIDDSYEHNKYVVPLEDS</sequence>